<feature type="region of interest" description="Disordered" evidence="1">
    <location>
        <begin position="29"/>
        <end position="74"/>
    </location>
</feature>
<sequence length="524" mass="59130">MASNSKSIAVKEQDPDVDASLSAIFGSRAKISSPSPAPAAAQGTQVQKYTPAGELTTTSKPTSQDNPTSSTPQLLVSHHSNVLPNPAAAPTQSFLRWHQFSQAKLPPRENFKKSRREKIFAPLDRLKVELPGEVGVEGFGGVIEFAHNIFHSKIHLDFLESERDILLPKQPDGEELSERELERIEVELFNVGRYSGESEFLTVVTWTEEGEEGSITLYKVEFDDGDRGRGNVVGVVPVAAMQGVPSQILVSMRTHEKVKRKVVFVPQDDDDDGPGLFKWKANHSRGPSYMTVGDDDREKLPSSRAHSRDRSRSRRRSSSHERGPKLAQANGIEATIPQFVALLHASRSILEDVETSHITTLETASGRVVPSVKVIKPPRANSHRGDNIHVAVLIPKDAEWAEEHIFWTDEDGMVEFRRRRYWGLIERERNRGGHGSRSRSRHEHEERSHSRHEERSHSRHEERSHSRNEDRSHSRHEHEGSGVRSRHDSPDRDDRDGRGNSQHGKGHEETSRRHRLAEKVHKLF</sequence>
<feature type="compositionally biased region" description="Basic and acidic residues" evidence="1">
    <location>
        <begin position="294"/>
        <end position="310"/>
    </location>
</feature>
<feature type="compositionally biased region" description="Basic residues" evidence="1">
    <location>
        <begin position="432"/>
        <end position="441"/>
    </location>
</feature>
<evidence type="ECO:0000256" key="1">
    <source>
        <dbReference type="SAM" id="MobiDB-lite"/>
    </source>
</evidence>
<keyword evidence="3" id="KW-1185">Reference proteome</keyword>
<protein>
    <submittedName>
        <fullName evidence="2">Uncharacterized protein</fullName>
    </submittedName>
</protein>
<dbReference type="AlphaFoldDB" id="A0AA39WYZ7"/>
<dbReference type="EMBL" id="JAULSU010000003">
    <property type="protein sequence ID" value="KAK0624239.1"/>
    <property type="molecule type" value="Genomic_DNA"/>
</dbReference>
<evidence type="ECO:0000313" key="3">
    <source>
        <dbReference type="Proteomes" id="UP001175000"/>
    </source>
</evidence>
<feature type="compositionally biased region" description="Basic and acidic residues" evidence="1">
    <location>
        <begin position="442"/>
        <end position="498"/>
    </location>
</feature>
<comment type="caution">
    <text evidence="2">The sequence shown here is derived from an EMBL/GenBank/DDBJ whole genome shotgun (WGS) entry which is preliminary data.</text>
</comment>
<feature type="compositionally biased region" description="Low complexity" evidence="1">
    <location>
        <begin position="32"/>
        <end position="41"/>
    </location>
</feature>
<organism evidence="2 3">
    <name type="scientific">Immersiella caudata</name>
    <dbReference type="NCBI Taxonomy" id="314043"/>
    <lineage>
        <taxon>Eukaryota</taxon>
        <taxon>Fungi</taxon>
        <taxon>Dikarya</taxon>
        <taxon>Ascomycota</taxon>
        <taxon>Pezizomycotina</taxon>
        <taxon>Sordariomycetes</taxon>
        <taxon>Sordariomycetidae</taxon>
        <taxon>Sordariales</taxon>
        <taxon>Lasiosphaeriaceae</taxon>
        <taxon>Immersiella</taxon>
    </lineage>
</organism>
<evidence type="ECO:0000313" key="2">
    <source>
        <dbReference type="EMBL" id="KAK0624239.1"/>
    </source>
</evidence>
<dbReference type="Proteomes" id="UP001175000">
    <property type="component" value="Unassembled WGS sequence"/>
</dbReference>
<name>A0AA39WYZ7_9PEZI</name>
<reference evidence="2" key="1">
    <citation type="submission" date="2023-06" db="EMBL/GenBank/DDBJ databases">
        <title>Genome-scale phylogeny and comparative genomics of the fungal order Sordariales.</title>
        <authorList>
            <consortium name="Lawrence Berkeley National Laboratory"/>
            <person name="Hensen N."/>
            <person name="Bonometti L."/>
            <person name="Westerberg I."/>
            <person name="Brannstrom I.O."/>
            <person name="Guillou S."/>
            <person name="Cros-Aarteil S."/>
            <person name="Calhoun S."/>
            <person name="Haridas S."/>
            <person name="Kuo A."/>
            <person name="Mondo S."/>
            <person name="Pangilinan J."/>
            <person name="Riley R."/>
            <person name="Labutti K."/>
            <person name="Andreopoulos B."/>
            <person name="Lipzen A."/>
            <person name="Chen C."/>
            <person name="Yanf M."/>
            <person name="Daum C."/>
            <person name="Ng V."/>
            <person name="Clum A."/>
            <person name="Steindorff A."/>
            <person name="Ohm R."/>
            <person name="Martin F."/>
            <person name="Silar P."/>
            <person name="Natvig D."/>
            <person name="Lalanne C."/>
            <person name="Gautier V."/>
            <person name="Ament-Velasquez S.L."/>
            <person name="Kruys A."/>
            <person name="Hutchinson M.I."/>
            <person name="Powell A.J."/>
            <person name="Barry K."/>
            <person name="Miller A.N."/>
            <person name="Grigoriev I.V."/>
            <person name="Debuchy R."/>
            <person name="Gladieux P."/>
            <person name="Thoren M.H."/>
            <person name="Johannesson H."/>
        </authorList>
    </citation>
    <scope>NUCLEOTIDE SEQUENCE</scope>
    <source>
        <strain evidence="2">CBS 606.72</strain>
    </source>
</reference>
<proteinExistence type="predicted"/>
<accession>A0AA39WYZ7</accession>
<feature type="compositionally biased region" description="Basic and acidic residues" evidence="1">
    <location>
        <begin position="505"/>
        <end position="524"/>
    </location>
</feature>
<gene>
    <name evidence="2" type="ORF">B0T14DRAFT_194239</name>
</gene>
<feature type="region of interest" description="Disordered" evidence="1">
    <location>
        <begin position="430"/>
        <end position="524"/>
    </location>
</feature>
<feature type="region of interest" description="Disordered" evidence="1">
    <location>
        <begin position="274"/>
        <end position="330"/>
    </location>
</feature>
<feature type="compositionally biased region" description="Polar residues" evidence="1">
    <location>
        <begin position="55"/>
        <end position="74"/>
    </location>
</feature>